<organism evidence="2 3">
    <name type="scientific">Pelagomonas calceolata</name>
    <dbReference type="NCBI Taxonomy" id="35677"/>
    <lineage>
        <taxon>Eukaryota</taxon>
        <taxon>Sar</taxon>
        <taxon>Stramenopiles</taxon>
        <taxon>Ochrophyta</taxon>
        <taxon>Pelagophyceae</taxon>
        <taxon>Pelagomonadales</taxon>
        <taxon>Pelagomonadaceae</taxon>
        <taxon>Pelagomonas</taxon>
    </lineage>
</organism>
<proteinExistence type="predicted"/>
<dbReference type="OrthoDB" id="10517767at2759"/>
<accession>A0A8J2WUH5</accession>
<dbReference type="Proteomes" id="UP000789595">
    <property type="component" value="Unassembled WGS sequence"/>
</dbReference>
<dbReference type="SUPFAM" id="SSF82199">
    <property type="entry name" value="SET domain"/>
    <property type="match status" value="1"/>
</dbReference>
<dbReference type="PROSITE" id="PS50280">
    <property type="entry name" value="SET"/>
    <property type="match status" value="1"/>
</dbReference>
<evidence type="ECO:0000313" key="3">
    <source>
        <dbReference type="Proteomes" id="UP000789595"/>
    </source>
</evidence>
<protein>
    <recommendedName>
        <fullName evidence="1">SET domain-containing protein</fullName>
    </recommendedName>
</protein>
<comment type="caution">
    <text evidence="2">The sequence shown here is derived from an EMBL/GenBank/DDBJ whole genome shotgun (WGS) entry which is preliminary data.</text>
</comment>
<gene>
    <name evidence="2" type="ORF">PECAL_2P08010</name>
</gene>
<sequence length="191" mass="20954">MAQTTKPKAKKPSRTARLAKIRARADEIGRAIRIRKSRIAAGGGGAFTTVPIKRGECVGFYLGAAGKRSENRDYIVEGDGGPSRDAYDEAGRLVVDGRKVNCHDWTADDWTKLKKEATWAGVESSWTRRFINHASAAHQNVALCTDSGHRFGRSHAFYAKADIPAHSELYFSYGAGYWSARGIVPEDPAQE</sequence>
<dbReference type="AlphaFoldDB" id="A0A8J2WUH5"/>
<dbReference type="Pfam" id="PF00856">
    <property type="entry name" value="SET"/>
    <property type="match status" value="1"/>
</dbReference>
<dbReference type="InterPro" id="IPR046341">
    <property type="entry name" value="SET_dom_sf"/>
</dbReference>
<dbReference type="EMBL" id="CAKKNE010000002">
    <property type="protein sequence ID" value="CAH0367764.1"/>
    <property type="molecule type" value="Genomic_DNA"/>
</dbReference>
<reference evidence="2" key="1">
    <citation type="submission" date="2021-11" db="EMBL/GenBank/DDBJ databases">
        <authorList>
            <consortium name="Genoscope - CEA"/>
            <person name="William W."/>
        </authorList>
    </citation>
    <scope>NUCLEOTIDE SEQUENCE</scope>
</reference>
<dbReference type="InterPro" id="IPR001214">
    <property type="entry name" value="SET_dom"/>
</dbReference>
<name>A0A8J2WUH5_9STRA</name>
<keyword evidence="3" id="KW-1185">Reference proteome</keyword>
<feature type="domain" description="SET" evidence="1">
    <location>
        <begin position="30"/>
        <end position="174"/>
    </location>
</feature>
<evidence type="ECO:0000259" key="1">
    <source>
        <dbReference type="PROSITE" id="PS50280"/>
    </source>
</evidence>
<dbReference type="Gene3D" id="2.170.270.10">
    <property type="entry name" value="SET domain"/>
    <property type="match status" value="1"/>
</dbReference>
<evidence type="ECO:0000313" key="2">
    <source>
        <dbReference type="EMBL" id="CAH0367764.1"/>
    </source>
</evidence>